<proteinExistence type="predicted"/>
<evidence type="ECO:0000313" key="1">
    <source>
        <dbReference type="EMBL" id="SDG44849.1"/>
    </source>
</evidence>
<dbReference type="AlphaFoldDB" id="A0A1G7UCT8"/>
<keyword evidence="2" id="KW-1185">Reference proteome</keyword>
<accession>A0A1G7UCT8</accession>
<evidence type="ECO:0008006" key="3">
    <source>
        <dbReference type="Google" id="ProtNLM"/>
    </source>
</evidence>
<reference evidence="2" key="1">
    <citation type="submission" date="2016-10" db="EMBL/GenBank/DDBJ databases">
        <authorList>
            <person name="Varghese N."/>
            <person name="Submissions S."/>
        </authorList>
    </citation>
    <scope>NUCLEOTIDE SEQUENCE [LARGE SCALE GENOMIC DNA]</scope>
    <source>
        <strain evidence="2">DSM 19684</strain>
    </source>
</reference>
<sequence length="240" mass="26936">MKSLIIFVMTFVFGVITAQKPINKNFPTTKNQNISLKFDYPQLIKISTWDKDEVQISGIVNINDNENNEAFQIKESKEGNSLVIEGNVSGIDNLPHRITVHKGNEKLTFKTKEDYQQYCKANNATFNTMSNGVDINIELEIKVPKSLKTQIEAKYGLVEVKNFGGEISVNATYGGIDATILEKNTGKLSAETYYGQIYSNLETKFAGKDSDDFHTLVTTTFGNGPQYSLESKYGNIYLRK</sequence>
<dbReference type="OrthoDB" id="1115882at2"/>
<organism evidence="1 2">
    <name type="scientific">Epilithonimonas hungarica</name>
    <dbReference type="NCBI Taxonomy" id="454006"/>
    <lineage>
        <taxon>Bacteria</taxon>
        <taxon>Pseudomonadati</taxon>
        <taxon>Bacteroidota</taxon>
        <taxon>Flavobacteriia</taxon>
        <taxon>Flavobacteriales</taxon>
        <taxon>Weeksellaceae</taxon>
        <taxon>Chryseobacterium group</taxon>
        <taxon>Epilithonimonas</taxon>
    </lineage>
</organism>
<dbReference type="EMBL" id="FNBH01000004">
    <property type="protein sequence ID" value="SDG44849.1"/>
    <property type="molecule type" value="Genomic_DNA"/>
</dbReference>
<name>A0A1G7UCT8_9FLAO</name>
<protein>
    <recommendedName>
        <fullName evidence="3">Adhesin domain-containing protein</fullName>
    </recommendedName>
</protein>
<dbReference type="Proteomes" id="UP000199203">
    <property type="component" value="Unassembled WGS sequence"/>
</dbReference>
<dbReference type="RefSeq" id="WP_089874597.1">
    <property type="nucleotide sequence ID" value="NZ_FNBH01000004.1"/>
</dbReference>
<evidence type="ECO:0000313" key="2">
    <source>
        <dbReference type="Proteomes" id="UP000199203"/>
    </source>
</evidence>
<dbReference type="STRING" id="454006.SAMN05421825_3386"/>
<gene>
    <name evidence="1" type="ORF">SAMN05421825_3386</name>
</gene>